<keyword evidence="2 4" id="KW-0067">ATP-binding</keyword>
<reference evidence="4 5" key="1">
    <citation type="submission" date="2019-05" db="EMBL/GenBank/DDBJ databases">
        <authorList>
            <consortium name="Pathogen Informatics"/>
        </authorList>
    </citation>
    <scope>NUCLEOTIDE SEQUENCE [LARGE SCALE GENOMIC DNA]</scope>
    <source>
        <strain evidence="4 5">NCTC5385</strain>
    </source>
</reference>
<dbReference type="Proteomes" id="UP000304914">
    <property type="component" value="Chromosome"/>
</dbReference>
<dbReference type="PANTHER" id="PTHR43582">
    <property type="entry name" value="LINEARMYCIN RESISTANCE ATP-BINDING PROTEIN LNRL"/>
    <property type="match status" value="1"/>
</dbReference>
<evidence type="ECO:0000256" key="2">
    <source>
        <dbReference type="ARBA" id="ARBA00022840"/>
    </source>
</evidence>
<proteinExistence type="predicted"/>
<dbReference type="InterPro" id="IPR017871">
    <property type="entry name" value="ABC_transporter-like_CS"/>
</dbReference>
<dbReference type="Pfam" id="PF00005">
    <property type="entry name" value="ABC_tran"/>
    <property type="match status" value="1"/>
</dbReference>
<dbReference type="PROSITE" id="PS00211">
    <property type="entry name" value="ABC_TRANSPORTER_1"/>
    <property type="match status" value="1"/>
</dbReference>
<dbReference type="RefSeq" id="WP_138068663.1">
    <property type="nucleotide sequence ID" value="NZ_LR594035.1"/>
</dbReference>
<dbReference type="GO" id="GO:0016887">
    <property type="term" value="F:ATP hydrolysis activity"/>
    <property type="evidence" value="ECO:0007669"/>
    <property type="project" value="InterPro"/>
</dbReference>
<keyword evidence="1" id="KW-0547">Nucleotide-binding</keyword>
<dbReference type="InterPro" id="IPR027417">
    <property type="entry name" value="P-loop_NTPase"/>
</dbReference>
<keyword evidence="4" id="KW-0378">Hydrolase</keyword>
<dbReference type="AlphaFoldDB" id="A0A4U9YSI6"/>
<evidence type="ECO:0000259" key="3">
    <source>
        <dbReference type="PROSITE" id="PS50893"/>
    </source>
</evidence>
<dbReference type="InterPro" id="IPR003593">
    <property type="entry name" value="AAA+_ATPase"/>
</dbReference>
<dbReference type="EMBL" id="LR594035">
    <property type="protein sequence ID" value="VTS30015.1"/>
    <property type="molecule type" value="Genomic_DNA"/>
</dbReference>
<protein>
    <submittedName>
        <fullName evidence="4">ABC transporter ATP-binding protein</fullName>
        <ecNumber evidence="4">3.6.3.-</ecNumber>
    </submittedName>
</protein>
<dbReference type="PANTHER" id="PTHR43582:SF2">
    <property type="entry name" value="LINEARMYCIN RESISTANCE ATP-BINDING PROTEIN LNRL"/>
    <property type="match status" value="1"/>
</dbReference>
<dbReference type="GO" id="GO:0005524">
    <property type="term" value="F:ATP binding"/>
    <property type="evidence" value="ECO:0007669"/>
    <property type="project" value="UniProtKB-KW"/>
</dbReference>
<feature type="domain" description="ABC transporter" evidence="3">
    <location>
        <begin position="6"/>
        <end position="237"/>
    </location>
</feature>
<organism evidence="4 5">
    <name type="scientific">Streptococcus pseudoporcinus</name>
    <dbReference type="NCBI Taxonomy" id="361101"/>
    <lineage>
        <taxon>Bacteria</taxon>
        <taxon>Bacillati</taxon>
        <taxon>Bacillota</taxon>
        <taxon>Bacilli</taxon>
        <taxon>Lactobacillales</taxon>
        <taxon>Streptococcaceae</taxon>
        <taxon>Streptococcus</taxon>
    </lineage>
</organism>
<evidence type="ECO:0000313" key="5">
    <source>
        <dbReference type="Proteomes" id="UP000304914"/>
    </source>
</evidence>
<dbReference type="SUPFAM" id="SSF52540">
    <property type="entry name" value="P-loop containing nucleoside triphosphate hydrolases"/>
    <property type="match status" value="1"/>
</dbReference>
<dbReference type="Gene3D" id="3.40.50.300">
    <property type="entry name" value="P-loop containing nucleotide triphosphate hydrolases"/>
    <property type="match status" value="1"/>
</dbReference>
<evidence type="ECO:0000313" key="4">
    <source>
        <dbReference type="EMBL" id="VTS30015.1"/>
    </source>
</evidence>
<sequence length="325" mass="36770">MSHNMIEVKGLTKIYSEHKVVDSIDFSIKNGKIYAIVGRNGAGKSTVLKILTTVLKPSSGEVILDGVDVVKEPLVARFKFGYVPQGGSVDEKLTGKENLYIQAKLYHMDAHSIKSKVDEVLHLTNLEKDSDRIVSEYSGGMKKRLEIACALINVPKILFLDEPTVALDVESRKEIWNYIKKLNKQLGMTVFLTTHYLDELEDVCDELIIMDDGKIVVSDTPMNLKRTIGEEIIEIVLGENFVNEYEVISQKLESENFIKGIKNIDKKVILALEDAGKFISEIYKIISDLGIEVHSISMKKVTLEDVYLSYVGRQFNYFDSDVRRR</sequence>
<evidence type="ECO:0000256" key="1">
    <source>
        <dbReference type="ARBA" id="ARBA00022741"/>
    </source>
</evidence>
<dbReference type="PROSITE" id="PS50893">
    <property type="entry name" value="ABC_TRANSPORTER_2"/>
    <property type="match status" value="1"/>
</dbReference>
<dbReference type="SMART" id="SM00382">
    <property type="entry name" value="AAA"/>
    <property type="match status" value="1"/>
</dbReference>
<name>A0A4U9YSI6_9STRE</name>
<dbReference type="InterPro" id="IPR003439">
    <property type="entry name" value="ABC_transporter-like_ATP-bd"/>
</dbReference>
<accession>A0A4U9YSI6</accession>
<dbReference type="EC" id="3.6.3.-" evidence="4"/>
<gene>
    <name evidence="4" type="primary">pig-5</name>
    <name evidence="4" type="ORF">NCTC5385_01476</name>
</gene>